<evidence type="ECO:0000313" key="2">
    <source>
        <dbReference type="EMBL" id="WOO85971.1"/>
    </source>
</evidence>
<feature type="compositionally biased region" description="Polar residues" evidence="1">
    <location>
        <begin position="765"/>
        <end position="775"/>
    </location>
</feature>
<dbReference type="GeneID" id="87812620"/>
<keyword evidence="3" id="KW-1185">Reference proteome</keyword>
<proteinExistence type="predicted"/>
<evidence type="ECO:0000313" key="3">
    <source>
        <dbReference type="Proteomes" id="UP000827549"/>
    </source>
</evidence>
<organism evidence="2 3">
    <name type="scientific">Vanrija pseudolonga</name>
    <dbReference type="NCBI Taxonomy" id="143232"/>
    <lineage>
        <taxon>Eukaryota</taxon>
        <taxon>Fungi</taxon>
        <taxon>Dikarya</taxon>
        <taxon>Basidiomycota</taxon>
        <taxon>Agaricomycotina</taxon>
        <taxon>Tremellomycetes</taxon>
        <taxon>Trichosporonales</taxon>
        <taxon>Trichosporonaceae</taxon>
        <taxon>Vanrija</taxon>
    </lineage>
</organism>
<accession>A0AAF0YJU3</accession>
<name>A0AAF0YJU3_9TREE</name>
<feature type="compositionally biased region" description="Acidic residues" evidence="1">
    <location>
        <begin position="828"/>
        <end position="837"/>
    </location>
</feature>
<reference evidence="2" key="1">
    <citation type="submission" date="2023-10" db="EMBL/GenBank/DDBJ databases">
        <authorList>
            <person name="Noh H."/>
        </authorList>
    </citation>
    <scope>NUCLEOTIDE SEQUENCE</scope>
    <source>
        <strain evidence="2">DUCC4014</strain>
    </source>
</reference>
<gene>
    <name evidence="2" type="ORF">LOC62_07G009459</name>
</gene>
<feature type="region of interest" description="Disordered" evidence="1">
    <location>
        <begin position="362"/>
        <end position="385"/>
    </location>
</feature>
<dbReference type="EMBL" id="CP086720">
    <property type="protein sequence ID" value="WOO85971.1"/>
    <property type="molecule type" value="Genomic_DNA"/>
</dbReference>
<feature type="region of interest" description="Disordered" evidence="1">
    <location>
        <begin position="796"/>
        <end position="860"/>
    </location>
</feature>
<sequence>MDIDQSNHTTLVDQSAANMGQVGGVGLQFTAPEVIAANINCACIEYRARIQEIADAVGYAPATVALQRLADTAVDEVTQRSDEFTTIITDHVPPSTILPDSIGRYLSRLALMQHDVCDQHIEVLRNHAADVASVFNSPSFLNGPHIAPALEFQCDELLDKLSTALFWVHTVSMRAVDLLKLSAKPPKGHAERDTNNVKPQPRTALGRCKLSNINGRGCKTPCAGHPPSEIEEAKLSVTCKKLKSDKLKLYSHNKHARRYLDEIRPQLDTEIETLLSIFRSFYDIDKAFKRRLAEAGEQASEPMPHTMSAQTDGEEGIKADVTHLNFGAASLFRKTLRDDKVALKRKWDDTVLDTSADLGLSTDDEQEGVKGLGHAAPGGGSRKRRMIGPIWTSTRRAMMSSNSFANTAQAAVALKITGVCTTYRAQLEALATTLDHAPATAALHQLADAAVTALTQRSDDFAAVINGRFSAQNDNPLIRASGYVRRLRDMQHHLFAVLKKALEKHTTAVDTAFKSLNDSNQLHDVSVLESTCETLLGDLSAHLEKLHDAQLARLYDLESTYANIGTQKAKVRRVAKVIPVTNGSAITTLGCEMSKIVGAACDPPCAGHTRQELEEAHLSTAMVEFTNSAEFKQNDQNEAAADYLSIVSRRVDESIDTVSHCFQTFGGQLAQREESSRACTHTKKTKHNAGSAYVHELNRIRTVVKNQMLRKFETCPRPPAKFDIGMAIVMDVLHGSLENIIRRQWPKLITTDKAYKQRLEEESAKTSNQASSSNKAPPVEPADGLEALLSDLNLNVTDPAAPNTASPGDATSSKRKYEDGDSNMSVEGPEDDDDWVDENAKTASDSGGRPMVTHKRRLMR</sequence>
<feature type="region of interest" description="Disordered" evidence="1">
    <location>
        <begin position="759"/>
        <end position="782"/>
    </location>
</feature>
<dbReference type="AlphaFoldDB" id="A0AAF0YJU3"/>
<dbReference type="Proteomes" id="UP000827549">
    <property type="component" value="Chromosome 7"/>
</dbReference>
<protein>
    <submittedName>
        <fullName evidence="2">Uncharacterized protein</fullName>
    </submittedName>
</protein>
<evidence type="ECO:0000256" key="1">
    <source>
        <dbReference type="SAM" id="MobiDB-lite"/>
    </source>
</evidence>
<dbReference type="RefSeq" id="XP_062631997.1">
    <property type="nucleotide sequence ID" value="XM_062776013.1"/>
</dbReference>